<keyword evidence="1" id="KW-0812">Transmembrane</keyword>
<evidence type="ECO:0000313" key="2">
    <source>
        <dbReference type="EMBL" id="RCW26111.1"/>
    </source>
</evidence>
<feature type="transmembrane region" description="Helical" evidence="1">
    <location>
        <begin position="84"/>
        <end position="113"/>
    </location>
</feature>
<dbReference type="AlphaFoldDB" id="A0A368UKI0"/>
<evidence type="ECO:0008006" key="4">
    <source>
        <dbReference type="Google" id="ProtNLM"/>
    </source>
</evidence>
<dbReference type="Proteomes" id="UP000252733">
    <property type="component" value="Unassembled WGS sequence"/>
</dbReference>
<feature type="transmembrane region" description="Helical" evidence="1">
    <location>
        <begin position="58"/>
        <end position="78"/>
    </location>
</feature>
<organism evidence="2 3">
    <name type="scientific">Marinilabilia salmonicolor</name>
    <dbReference type="NCBI Taxonomy" id="989"/>
    <lineage>
        <taxon>Bacteria</taxon>
        <taxon>Pseudomonadati</taxon>
        <taxon>Bacteroidota</taxon>
        <taxon>Bacteroidia</taxon>
        <taxon>Marinilabiliales</taxon>
        <taxon>Marinilabiliaceae</taxon>
        <taxon>Marinilabilia</taxon>
    </lineage>
</organism>
<feature type="transmembrane region" description="Helical" evidence="1">
    <location>
        <begin position="142"/>
        <end position="164"/>
    </location>
</feature>
<keyword evidence="1" id="KW-0472">Membrane</keyword>
<keyword evidence="1" id="KW-1133">Transmembrane helix</keyword>
<accession>A0A368UKI0</accession>
<evidence type="ECO:0000256" key="1">
    <source>
        <dbReference type="SAM" id="Phobius"/>
    </source>
</evidence>
<protein>
    <recommendedName>
        <fullName evidence="4">Peptidase M50-like protein</fullName>
    </recommendedName>
</protein>
<comment type="caution">
    <text evidence="2">The sequence shown here is derived from an EMBL/GenBank/DDBJ whole genome shotgun (WGS) entry which is preliminary data.</text>
</comment>
<name>A0A368UKI0_9BACT</name>
<gene>
    <name evidence="2" type="ORF">DFO77_1406</name>
</gene>
<keyword evidence="3" id="KW-1185">Reference proteome</keyword>
<evidence type="ECO:0000313" key="3">
    <source>
        <dbReference type="Proteomes" id="UP000252733"/>
    </source>
</evidence>
<reference evidence="2 3" key="1">
    <citation type="submission" date="2018-07" db="EMBL/GenBank/DDBJ databases">
        <title>Freshwater and sediment microbial communities from various areas in North America, analyzing microbe dynamics in response to fracking.</title>
        <authorList>
            <person name="Lamendella R."/>
        </authorList>
    </citation>
    <scope>NUCLEOTIDE SEQUENCE [LARGE SCALE GENOMIC DNA]</scope>
    <source>
        <strain evidence="2 3">160A</strain>
    </source>
</reference>
<dbReference type="EMBL" id="QPIZ01000040">
    <property type="protein sequence ID" value="RCW26111.1"/>
    <property type="molecule type" value="Genomic_DNA"/>
</dbReference>
<sequence length="174" mass="20407">MYELIPIMILVIVIHETGHIVTARILNLNIDKIGFSLKPFPRFYVSVITRKSTICQRIIFLISGNIATTLIFLLFLLSNLSHPILYYLLAIQIVVETNPIYSDYVVAIMSYLFRKKYDRYYYLARHGINDDEIINPQKLKEIYIFSSIWYIHFILWGALIITLFSPNCLIQLIN</sequence>
<proteinExistence type="predicted"/>